<organism evidence="1 2">
    <name type="scientific">Flavobacterium kingsejongi</name>
    <dbReference type="NCBI Taxonomy" id="1678728"/>
    <lineage>
        <taxon>Bacteria</taxon>
        <taxon>Pseudomonadati</taxon>
        <taxon>Bacteroidota</taxon>
        <taxon>Flavobacteriia</taxon>
        <taxon>Flavobacteriales</taxon>
        <taxon>Flavobacteriaceae</taxon>
        <taxon>Flavobacterium</taxon>
    </lineage>
</organism>
<gene>
    <name evidence="1" type="ORF">FK004_01045</name>
</gene>
<protein>
    <submittedName>
        <fullName evidence="1">Uncharacterized protein</fullName>
    </submittedName>
</protein>
<keyword evidence="2" id="KW-1185">Reference proteome</keyword>
<proteinExistence type="predicted"/>
<evidence type="ECO:0000313" key="1">
    <source>
        <dbReference type="EMBL" id="AWG23906.1"/>
    </source>
</evidence>
<dbReference type="RefSeq" id="WP_108735573.1">
    <property type="nucleotide sequence ID" value="NZ_CP020919.1"/>
</dbReference>
<dbReference type="EMBL" id="CP020919">
    <property type="protein sequence ID" value="AWG23906.1"/>
    <property type="molecule type" value="Genomic_DNA"/>
</dbReference>
<name>A0A2S1LK66_9FLAO</name>
<dbReference type="NCBIfam" id="NF047436">
    <property type="entry name" value="LA_2272_repeat"/>
    <property type="match status" value="2"/>
</dbReference>
<sequence length="231" mass="24875">MSDSLEQEVGNATLYTGGVVVPRDSTRYFSLSPISRRVSSVNGLALGIGHFENHRIACQEVNGLNLEITPIAAIVNVVAFNLPIELLVAGIYEGPNAKLFFDSPDRTYIRVDGVNLSAGGFMGGAQCRGVNISVFTFMNEMKGVSFSLEAFGATTFSGVSIAGLGNACEYGTGVQIAVSNLSRNHKGVQIGLFNNSKNLRGMQFGLWNTNGKRKLPFINWQFKEAVKKSKA</sequence>
<dbReference type="AlphaFoldDB" id="A0A2S1LK66"/>
<dbReference type="OrthoDB" id="660602at2"/>
<accession>A0A2S1LK66</accession>
<reference evidence="1 2" key="1">
    <citation type="submission" date="2017-04" db="EMBL/GenBank/DDBJ databases">
        <title>Complete genome sequence of Flavobacterium kingsejong AJ004.</title>
        <authorList>
            <person name="Lee P.C."/>
        </authorList>
    </citation>
    <scope>NUCLEOTIDE SEQUENCE [LARGE SCALE GENOMIC DNA]</scope>
    <source>
        <strain evidence="1 2">AJ004</strain>
    </source>
</reference>
<dbReference type="KEGG" id="fki:FK004_01045"/>
<evidence type="ECO:0000313" key="2">
    <source>
        <dbReference type="Proteomes" id="UP000244677"/>
    </source>
</evidence>
<dbReference type="Proteomes" id="UP000244677">
    <property type="component" value="Chromosome"/>
</dbReference>
<dbReference type="InterPro" id="IPR058093">
    <property type="entry name" value="LA_2272-like"/>
</dbReference>